<accession>A0A540NNC9</accession>
<evidence type="ECO:0000313" key="3">
    <source>
        <dbReference type="Proteomes" id="UP000315295"/>
    </source>
</evidence>
<reference evidence="2 3" key="1">
    <citation type="journal article" date="2019" name="G3 (Bethesda)">
        <title>Sequencing of a Wild Apple (Malus baccata) Genome Unravels the Differences Between Cultivated and Wild Apple Species Regarding Disease Resistance and Cold Tolerance.</title>
        <authorList>
            <person name="Chen X."/>
        </authorList>
    </citation>
    <scope>NUCLEOTIDE SEQUENCE [LARGE SCALE GENOMIC DNA]</scope>
    <source>
        <strain evidence="3">cv. Shandingzi</strain>
        <tissue evidence="2">Leaves</tissue>
    </source>
</reference>
<sequence>MRKELKGKKMHGHSHRHGHGHSHGHWHQYHHHHHEDGCCSGEPAKLEKAEAKKVERGNAKAELQLLSRLGNSFKKAQIEPISFHCNQIASYPIQGSSCP</sequence>
<dbReference type="EMBL" id="VIEB01000019">
    <property type="protein sequence ID" value="TQE12521.1"/>
    <property type="molecule type" value="Genomic_DNA"/>
</dbReference>
<comment type="caution">
    <text evidence="2">The sequence shown here is derived from an EMBL/GenBank/DDBJ whole genome shotgun (WGS) entry which is preliminary data.</text>
</comment>
<proteinExistence type="predicted"/>
<dbReference type="AlphaFoldDB" id="A0A540NNC9"/>
<evidence type="ECO:0000313" key="2">
    <source>
        <dbReference type="EMBL" id="TQE12521.1"/>
    </source>
</evidence>
<organism evidence="2 3">
    <name type="scientific">Malus baccata</name>
    <name type="common">Siberian crab apple</name>
    <name type="synonym">Pyrus baccata</name>
    <dbReference type="NCBI Taxonomy" id="106549"/>
    <lineage>
        <taxon>Eukaryota</taxon>
        <taxon>Viridiplantae</taxon>
        <taxon>Streptophyta</taxon>
        <taxon>Embryophyta</taxon>
        <taxon>Tracheophyta</taxon>
        <taxon>Spermatophyta</taxon>
        <taxon>Magnoliopsida</taxon>
        <taxon>eudicotyledons</taxon>
        <taxon>Gunneridae</taxon>
        <taxon>Pentapetalae</taxon>
        <taxon>rosids</taxon>
        <taxon>fabids</taxon>
        <taxon>Rosales</taxon>
        <taxon>Rosaceae</taxon>
        <taxon>Amygdaloideae</taxon>
        <taxon>Maleae</taxon>
        <taxon>Malus</taxon>
    </lineage>
</organism>
<dbReference type="STRING" id="106549.A0A540NNC9"/>
<dbReference type="Proteomes" id="UP000315295">
    <property type="component" value="Unassembled WGS sequence"/>
</dbReference>
<evidence type="ECO:0000256" key="1">
    <source>
        <dbReference type="SAM" id="MobiDB-lite"/>
    </source>
</evidence>
<feature type="region of interest" description="Disordered" evidence="1">
    <location>
        <begin position="1"/>
        <end position="41"/>
    </location>
</feature>
<feature type="compositionally biased region" description="Basic residues" evidence="1">
    <location>
        <begin position="1"/>
        <end position="33"/>
    </location>
</feature>
<gene>
    <name evidence="2" type="ORF">C1H46_001912</name>
</gene>
<name>A0A540NNC9_MALBA</name>
<protein>
    <submittedName>
        <fullName evidence="2">Uncharacterized protein</fullName>
    </submittedName>
</protein>
<keyword evidence="3" id="KW-1185">Reference proteome</keyword>